<evidence type="ECO:0000256" key="9">
    <source>
        <dbReference type="SAM" id="Phobius"/>
    </source>
</evidence>
<dbReference type="PROSITE" id="PS50885">
    <property type="entry name" value="HAMP"/>
    <property type="match status" value="1"/>
</dbReference>
<dbReference type="InterPro" id="IPR033479">
    <property type="entry name" value="dCache_1"/>
</dbReference>
<keyword evidence="6 9" id="KW-0472">Membrane</keyword>
<evidence type="ECO:0000256" key="2">
    <source>
        <dbReference type="ARBA" id="ARBA00022475"/>
    </source>
</evidence>
<keyword evidence="5 9" id="KW-1133">Transmembrane helix</keyword>
<dbReference type="PANTHER" id="PTHR43531:SF11">
    <property type="entry name" value="METHYL-ACCEPTING CHEMOTAXIS PROTEIN 3"/>
    <property type="match status" value="1"/>
</dbReference>
<evidence type="ECO:0000256" key="4">
    <source>
        <dbReference type="ARBA" id="ARBA00022692"/>
    </source>
</evidence>
<dbReference type="EMBL" id="VSSQ01002015">
    <property type="protein sequence ID" value="MPM12735.1"/>
    <property type="molecule type" value="Genomic_DNA"/>
</dbReference>
<dbReference type="GO" id="GO:0004888">
    <property type="term" value="F:transmembrane signaling receptor activity"/>
    <property type="evidence" value="ECO:0007669"/>
    <property type="project" value="InterPro"/>
</dbReference>
<dbReference type="GO" id="GO:0007165">
    <property type="term" value="P:signal transduction"/>
    <property type="evidence" value="ECO:0007669"/>
    <property type="project" value="InterPro"/>
</dbReference>
<evidence type="ECO:0000256" key="5">
    <source>
        <dbReference type="ARBA" id="ARBA00022989"/>
    </source>
</evidence>
<keyword evidence="2" id="KW-1003">Cell membrane</keyword>
<dbReference type="Pfam" id="PF00015">
    <property type="entry name" value="MCPsignal"/>
    <property type="match status" value="1"/>
</dbReference>
<comment type="similarity">
    <text evidence="7">Belongs to the methyl-accepting chemotaxis (MCP) protein family.</text>
</comment>
<feature type="domain" description="HAMP" evidence="11">
    <location>
        <begin position="386"/>
        <end position="439"/>
    </location>
</feature>
<name>A0A644X978_9ZZZZ</name>
<comment type="subcellular location">
    <subcellularLocation>
        <location evidence="1">Cell membrane</location>
        <topology evidence="1">Multi-pass membrane protein</topology>
    </subcellularLocation>
</comment>
<protein>
    <recommendedName>
        <fullName evidence="13">Methyl-accepting chemotaxis protein</fullName>
    </recommendedName>
</protein>
<comment type="caution">
    <text evidence="12">The sequence shown here is derived from an EMBL/GenBank/DDBJ whole genome shotgun (WGS) entry which is preliminary data.</text>
</comment>
<evidence type="ECO:0000259" key="11">
    <source>
        <dbReference type="PROSITE" id="PS50885"/>
    </source>
</evidence>
<dbReference type="Gene3D" id="6.10.340.10">
    <property type="match status" value="1"/>
</dbReference>
<dbReference type="InterPro" id="IPR003660">
    <property type="entry name" value="HAMP_dom"/>
</dbReference>
<dbReference type="CDD" id="cd12912">
    <property type="entry name" value="PDC2_MCP_like"/>
    <property type="match status" value="1"/>
</dbReference>
<dbReference type="CDD" id="cd06225">
    <property type="entry name" value="HAMP"/>
    <property type="match status" value="1"/>
</dbReference>
<dbReference type="Gene3D" id="1.10.287.950">
    <property type="entry name" value="Methyl-accepting chemotaxis protein"/>
    <property type="match status" value="1"/>
</dbReference>
<keyword evidence="4 9" id="KW-0812">Transmembrane</keyword>
<dbReference type="Gene3D" id="3.30.450.20">
    <property type="entry name" value="PAS domain"/>
    <property type="match status" value="1"/>
</dbReference>
<evidence type="ECO:0000256" key="6">
    <source>
        <dbReference type="ARBA" id="ARBA00023136"/>
    </source>
</evidence>
<organism evidence="12">
    <name type="scientific">bioreactor metagenome</name>
    <dbReference type="NCBI Taxonomy" id="1076179"/>
    <lineage>
        <taxon>unclassified sequences</taxon>
        <taxon>metagenomes</taxon>
        <taxon>ecological metagenomes</taxon>
    </lineage>
</organism>
<dbReference type="PRINTS" id="PR00260">
    <property type="entry name" value="CHEMTRNSDUCR"/>
</dbReference>
<evidence type="ECO:0000256" key="7">
    <source>
        <dbReference type="ARBA" id="ARBA00029447"/>
    </source>
</evidence>
<feature type="region of interest" description="Disordered" evidence="8">
    <location>
        <begin position="537"/>
        <end position="557"/>
    </location>
</feature>
<evidence type="ECO:0008006" key="13">
    <source>
        <dbReference type="Google" id="ProtNLM"/>
    </source>
</evidence>
<feature type="domain" description="Methyl-accepting transducer" evidence="10">
    <location>
        <begin position="489"/>
        <end position="718"/>
    </location>
</feature>
<dbReference type="SMART" id="SM00304">
    <property type="entry name" value="HAMP"/>
    <property type="match status" value="1"/>
</dbReference>
<evidence type="ECO:0000313" key="12">
    <source>
        <dbReference type="EMBL" id="MPM12735.1"/>
    </source>
</evidence>
<evidence type="ECO:0000256" key="8">
    <source>
        <dbReference type="SAM" id="MobiDB-lite"/>
    </source>
</evidence>
<dbReference type="SMART" id="SM00283">
    <property type="entry name" value="MA"/>
    <property type="match status" value="1"/>
</dbReference>
<dbReference type="SUPFAM" id="SSF158472">
    <property type="entry name" value="HAMP domain-like"/>
    <property type="match status" value="1"/>
</dbReference>
<dbReference type="GO" id="GO:0006935">
    <property type="term" value="P:chemotaxis"/>
    <property type="evidence" value="ECO:0007669"/>
    <property type="project" value="UniProtKB-KW"/>
</dbReference>
<dbReference type="AlphaFoldDB" id="A0A644X978"/>
<dbReference type="CDD" id="cd11386">
    <property type="entry name" value="MCP_signal"/>
    <property type="match status" value="1"/>
</dbReference>
<dbReference type="Pfam" id="PF00672">
    <property type="entry name" value="HAMP"/>
    <property type="match status" value="1"/>
</dbReference>
<evidence type="ECO:0000256" key="3">
    <source>
        <dbReference type="ARBA" id="ARBA00022500"/>
    </source>
</evidence>
<dbReference type="InterPro" id="IPR004090">
    <property type="entry name" value="Chemotax_Me-accpt_rcpt"/>
</dbReference>
<dbReference type="PANTHER" id="PTHR43531">
    <property type="entry name" value="PROTEIN ICFG"/>
    <property type="match status" value="1"/>
</dbReference>
<feature type="transmembrane region" description="Helical" evidence="9">
    <location>
        <begin position="84"/>
        <end position="105"/>
    </location>
</feature>
<accession>A0A644X978</accession>
<dbReference type="PROSITE" id="PS50111">
    <property type="entry name" value="CHEMOTAXIS_TRANSDUC_2"/>
    <property type="match status" value="1"/>
</dbReference>
<dbReference type="GO" id="GO:0005886">
    <property type="term" value="C:plasma membrane"/>
    <property type="evidence" value="ECO:0007669"/>
    <property type="project" value="UniProtKB-SubCell"/>
</dbReference>
<dbReference type="Pfam" id="PF02743">
    <property type="entry name" value="dCache_1"/>
    <property type="match status" value="1"/>
</dbReference>
<reference evidence="12" key="1">
    <citation type="submission" date="2019-08" db="EMBL/GenBank/DDBJ databases">
        <authorList>
            <person name="Kucharzyk K."/>
            <person name="Murdoch R.W."/>
            <person name="Higgins S."/>
            <person name="Loffler F."/>
        </authorList>
    </citation>
    <scope>NUCLEOTIDE SEQUENCE</scope>
</reference>
<gene>
    <name evidence="12" type="ORF">SDC9_59089</name>
</gene>
<evidence type="ECO:0000256" key="1">
    <source>
        <dbReference type="ARBA" id="ARBA00004651"/>
    </source>
</evidence>
<dbReference type="SUPFAM" id="SSF58104">
    <property type="entry name" value="Methyl-accepting chemotaxis protein (MCP) signaling domain"/>
    <property type="match status" value="1"/>
</dbReference>
<dbReference type="InterPro" id="IPR051310">
    <property type="entry name" value="MCP_chemotaxis"/>
</dbReference>
<keyword evidence="3" id="KW-0145">Chemotaxis</keyword>
<evidence type="ECO:0000259" key="10">
    <source>
        <dbReference type="PROSITE" id="PS50111"/>
    </source>
</evidence>
<sequence>MGDLVRKIKFNFNFNIKKKLKVKDSFSKNNNIKNFINNIKKIFSNIYKSISSNKVLKKIIEFIRKKVGNLVFTITNKTSIKSKIFLSFITLILAVVIILGGISAYQSYKITFDTLERTMDNVAQVSSESIENELEIYRAVANNIGLNQQLSDMTVNNQQKAKIVTQMTKAYGLLDAYTTNTKGKGESPITKQIYMIGDTDYFFSAMAGSTVITEPKMNDKFDKVTFTVSAPLWEDGVYGSKIIGAAVIVLDGKVLSDMVSSVKIGEGGFAYILDKDGYTIAHPVYEKVVESENIIKSYEENGINKQLAEVEQKMLSMKLDLGDYELDGQKNLIAYSYINGSDGWGLFISAPQSEYTGSTNLSLLITLIISILSLIAAYLIGKKVSDNIANPIILCAERLKNLAEGDLHTEIEKTTRDDEIGTLIKSLGSTVKGLNIIINDISFHLGAIADGDFSNKIDNEYNGDFNSIVISLKQISSYLNRMVRQVNESAEQVACGSEQLAGGAQALSQGATEQASSVQELSATISEISEQINDNARNAGKAKEASLESAEQVENSSNYVKEMNDAMSEINETSKEIAKIIKVIDNIAFQTNILALNASVEAARAGSAGNGFAVVATEVKNLALKSAEAAKNTEQLIENALKAVEKGTKVAAKTNEALNIAVQKTQVVEDMIKEITEASKQQSEAATQVLYGVEQISFIVQTNSATAEESAAASEELSSQAQIMKELVEKIKLVEESGEVHEAI</sequence>
<proteinExistence type="inferred from homology"/>
<dbReference type="InterPro" id="IPR004089">
    <property type="entry name" value="MCPsignal_dom"/>
</dbReference>